<reference evidence="2 3" key="1">
    <citation type="journal article" date="2018" name="Nat. Biotechnol.">
        <title>A standardized bacterial taxonomy based on genome phylogeny substantially revises the tree of life.</title>
        <authorList>
            <person name="Parks D.H."/>
            <person name="Chuvochina M."/>
            <person name="Waite D.W."/>
            <person name="Rinke C."/>
            <person name="Skarshewski A."/>
            <person name="Chaumeil P.A."/>
            <person name="Hugenholtz P."/>
        </authorList>
    </citation>
    <scope>NUCLEOTIDE SEQUENCE [LARGE SCALE GENOMIC DNA]</scope>
    <source>
        <strain evidence="2">UBA11728</strain>
    </source>
</reference>
<protein>
    <submittedName>
        <fullName evidence="2">Uncharacterized protein</fullName>
    </submittedName>
</protein>
<dbReference type="InterPro" id="IPR043765">
    <property type="entry name" value="DUF5711"/>
</dbReference>
<evidence type="ECO:0000256" key="1">
    <source>
        <dbReference type="SAM" id="Phobius"/>
    </source>
</evidence>
<evidence type="ECO:0000313" key="3">
    <source>
        <dbReference type="Proteomes" id="UP000262969"/>
    </source>
</evidence>
<gene>
    <name evidence="2" type="ORF">DHW61_11780</name>
</gene>
<feature type="transmembrane region" description="Helical" evidence="1">
    <location>
        <begin position="23"/>
        <end position="42"/>
    </location>
</feature>
<name>A0A3D2X8L0_9FIRM</name>
<accession>A0A3D2X8L0</accession>
<keyword evidence="1" id="KW-1133">Transmembrane helix</keyword>
<keyword evidence="1" id="KW-0472">Membrane</keyword>
<proteinExistence type="predicted"/>
<keyword evidence="1" id="KW-0812">Transmembrane</keyword>
<comment type="caution">
    <text evidence="2">The sequence shown here is derived from an EMBL/GenBank/DDBJ whole genome shotgun (WGS) entry which is preliminary data.</text>
</comment>
<dbReference type="Proteomes" id="UP000262969">
    <property type="component" value="Unassembled WGS sequence"/>
</dbReference>
<dbReference type="Pfam" id="PF18975">
    <property type="entry name" value="DUF5711"/>
    <property type="match status" value="1"/>
</dbReference>
<evidence type="ECO:0000313" key="2">
    <source>
        <dbReference type="EMBL" id="HCL03067.1"/>
    </source>
</evidence>
<dbReference type="SUPFAM" id="SSF75011">
    <property type="entry name" value="3-carboxy-cis,cis-mucoante lactonizing enzyme"/>
    <property type="match status" value="1"/>
</dbReference>
<dbReference type="AlphaFoldDB" id="A0A3D2X8L0"/>
<dbReference type="EMBL" id="DPVV01000393">
    <property type="protein sequence ID" value="HCL03067.1"/>
    <property type="molecule type" value="Genomic_DNA"/>
</dbReference>
<sequence>MSRLKRSLRADELNLKKKKKRRLILFLGVVGILIIVGIAIVLHRKTTVYTSYKVIESTELTNVKESNFVKYKNGVIKYNRDGAEAIGSDGTVLWNVSYSMKKPIVNVKGSYAAIADMGSYDLVIVNGSGTTNTLTMIEPIAAVKIASQGVTAVLTGNGTSDYIYFYDMNSENGKSILDVKTMVTTDGFPTDIGISEDGTKLVTSYLAVDDDNDGVVSKVTFYNFGEYGKNQVDNLVGFYSDYRGEVIPKVEFLTNEIVVAFRDTGFTLYSIKEVPREIMRETFTEKIHSVCYNDMYVGVILDGTNNTQERKVLLYDFSGKKVLEKDVNFNFQNVTLIENQIIFYSSTECNIMNIDGSMKFYSQFHTNVTSLYQTSSMNEFLLVTDVGLDKIQLNNSEE</sequence>
<organism evidence="2 3">
    <name type="scientific">Lachnoclostridium phytofermentans</name>
    <dbReference type="NCBI Taxonomy" id="66219"/>
    <lineage>
        <taxon>Bacteria</taxon>
        <taxon>Bacillati</taxon>
        <taxon>Bacillota</taxon>
        <taxon>Clostridia</taxon>
        <taxon>Lachnospirales</taxon>
        <taxon>Lachnospiraceae</taxon>
    </lineage>
</organism>